<organism evidence="2">
    <name type="scientific">uncultured bacterium</name>
    <name type="common">gcode 4</name>
    <dbReference type="NCBI Taxonomy" id="1234023"/>
    <lineage>
        <taxon>Bacteria</taxon>
        <taxon>environmental samples</taxon>
    </lineage>
</organism>
<comment type="caution">
    <text evidence="2">The sequence shown here is derived from an EMBL/GenBank/DDBJ whole genome shotgun (WGS) entry which is preliminary data.</text>
</comment>
<keyword evidence="1" id="KW-0175">Coiled coil</keyword>
<sequence>MMNKSVDLETSQNIPLLVKFYIDNLARNKDELIAEAYLEKLESKQGINQLLIAVKKGEQEVRNLLFEKNIKKQESNENDEEKQEAVANLKQEHNDLYEKIRSLIEIISDPYRDKKEKNKFEKFAKIIDDVDNKEKYGKNIKFADILLTDTKICNEFVDLFRIELDEIKKSKSGQYLFDKSGTLSQSTKIQVTLDFRTLLLPNYLIGELKQAGQKVTDKIRKDIKNLVDYFVSLEEDKGKYTKFFSRIKKIKKVDDIEKLKKEIEQVKEYKTINDDKLKNQNLDIMLRLYDMDFTFLNENKDDNENDNNKKKIFNEEKKKLKEKYNTDVIEFVNDIEKTLI</sequence>
<dbReference type="AlphaFoldDB" id="K2BDI9"/>
<evidence type="ECO:0000313" key="2">
    <source>
        <dbReference type="EMBL" id="EKD66863.1"/>
    </source>
</evidence>
<feature type="coiled-coil region" evidence="1">
    <location>
        <begin position="72"/>
        <end position="106"/>
    </location>
</feature>
<evidence type="ECO:0000256" key="1">
    <source>
        <dbReference type="SAM" id="Coils"/>
    </source>
</evidence>
<dbReference type="EMBL" id="AMFJ01021589">
    <property type="protein sequence ID" value="EKD66863.1"/>
    <property type="molecule type" value="Genomic_DNA"/>
</dbReference>
<reference evidence="2" key="1">
    <citation type="journal article" date="2012" name="Science">
        <title>Fermentation, hydrogen, and sulfur metabolism in multiple uncultivated bacterial phyla.</title>
        <authorList>
            <person name="Wrighton K.C."/>
            <person name="Thomas B.C."/>
            <person name="Sharon I."/>
            <person name="Miller C.S."/>
            <person name="Castelle C.J."/>
            <person name="VerBerkmoes N.C."/>
            <person name="Wilkins M.J."/>
            <person name="Hettich R.L."/>
            <person name="Lipton M.S."/>
            <person name="Williams K.H."/>
            <person name="Long P.E."/>
            <person name="Banfield J.F."/>
        </authorList>
    </citation>
    <scope>NUCLEOTIDE SEQUENCE [LARGE SCALE GENOMIC DNA]</scope>
</reference>
<protein>
    <submittedName>
        <fullName evidence="2">Uncharacterized protein</fullName>
    </submittedName>
</protein>
<gene>
    <name evidence="2" type="ORF">ACD_49C00003G0001</name>
</gene>
<accession>K2BDI9</accession>
<name>K2BDI9_9BACT</name>
<proteinExistence type="predicted"/>
<feature type="non-terminal residue" evidence="2">
    <location>
        <position position="340"/>
    </location>
</feature>